<name>A0A7U9TJE0_9MOLU</name>
<keyword evidence="3" id="KW-1185">Reference proteome</keyword>
<evidence type="ECO:0000313" key="3">
    <source>
        <dbReference type="Proteomes" id="UP000620133"/>
    </source>
</evidence>
<dbReference type="RefSeq" id="WP_176239143.1">
    <property type="nucleotide sequence ID" value="NZ_AP024412.1"/>
</dbReference>
<dbReference type="UniPathway" id="UPA00561">
    <property type="reaction ID" value="UER00617"/>
</dbReference>
<dbReference type="GO" id="GO:0019553">
    <property type="term" value="P:L-glutamate catabolic process via L-citramalate"/>
    <property type="evidence" value="ECO:0007669"/>
    <property type="project" value="UniProtKB-UniRule"/>
</dbReference>
<dbReference type="HAMAP" id="MF_01923">
    <property type="entry name" value="Me_Asp_mutase_E"/>
    <property type="match status" value="1"/>
</dbReference>
<keyword evidence="1" id="KW-0846">Cobalamin</keyword>
<feature type="binding site" evidence="1">
    <location>
        <position position="182"/>
    </location>
    <ligand>
        <name>L-glutamate</name>
        <dbReference type="ChEBI" id="CHEBI:29985"/>
    </ligand>
</feature>
<feature type="binding site" evidence="1">
    <location>
        <position position="331"/>
    </location>
    <ligand>
        <name>adenosylcob(III)alamin</name>
        <dbReference type="ChEBI" id="CHEBI:18408"/>
    </ligand>
</feature>
<feature type="binding site" evidence="1">
    <location>
        <position position="172"/>
    </location>
    <ligand>
        <name>L-glutamate</name>
        <dbReference type="ChEBI" id="CHEBI:29985"/>
    </ligand>
</feature>
<organism evidence="2 3">
    <name type="scientific">Mariniplasma anaerobium</name>
    <dbReference type="NCBI Taxonomy" id="2735436"/>
    <lineage>
        <taxon>Bacteria</taxon>
        <taxon>Bacillati</taxon>
        <taxon>Mycoplasmatota</taxon>
        <taxon>Mollicutes</taxon>
        <taxon>Acholeplasmatales</taxon>
        <taxon>Acholeplasmataceae</taxon>
        <taxon>Mariniplasma</taxon>
    </lineage>
</organism>
<feature type="binding site" evidence="1">
    <location>
        <begin position="150"/>
        <end position="151"/>
    </location>
    <ligand>
        <name>L-glutamate</name>
        <dbReference type="ChEBI" id="CHEBI:29985"/>
    </ligand>
</feature>
<dbReference type="EMBL" id="AP024412">
    <property type="protein sequence ID" value="BCR35276.1"/>
    <property type="molecule type" value="Genomic_DNA"/>
</dbReference>
<feature type="binding site" evidence="1">
    <location>
        <position position="70"/>
    </location>
    <ligand>
        <name>adenosylcob(III)alamin</name>
        <dbReference type="ChEBI" id="CHEBI:18408"/>
    </ligand>
</feature>
<comment type="similarity">
    <text evidence="1">Belongs to the methylaspartate mutase GlmE subunit family.</text>
</comment>
<evidence type="ECO:0000313" key="2">
    <source>
        <dbReference type="EMBL" id="BCR35276.1"/>
    </source>
</evidence>
<dbReference type="AlphaFoldDB" id="A0A7U9TJE0"/>
<keyword evidence="1" id="KW-0413">Isomerase</keyword>
<dbReference type="InterPro" id="IPR014714">
    <property type="entry name" value="Glu_mut_E_C_dom_sf"/>
</dbReference>
<comment type="caution">
    <text evidence="1">Lacks conserved residue(s) required for the propagation of feature annotation.</text>
</comment>
<feature type="binding site" evidence="1">
    <location>
        <position position="101"/>
    </location>
    <ligand>
        <name>L-glutamate</name>
        <dbReference type="ChEBI" id="CHEBI:29985"/>
    </ligand>
</feature>
<dbReference type="EC" id="5.4.99.1" evidence="1"/>
<dbReference type="Proteomes" id="UP000620133">
    <property type="component" value="Chromosome"/>
</dbReference>
<gene>
    <name evidence="1 2" type="primary">glmE</name>
    <name evidence="2" type="ORF">MPAN_001690</name>
</gene>
<dbReference type="KEGG" id="manr:MPAN_001690"/>
<dbReference type="Gene3D" id="3.20.20.240">
    <property type="entry name" value="Methylmalonyl-CoA mutase"/>
    <property type="match status" value="1"/>
</dbReference>
<feature type="binding site" evidence="1">
    <location>
        <position position="68"/>
    </location>
    <ligand>
        <name>L-glutamate</name>
        <dbReference type="ChEBI" id="CHEBI:29985"/>
    </ligand>
</feature>
<dbReference type="GO" id="GO:0050097">
    <property type="term" value="F:methylaspartate mutase activity"/>
    <property type="evidence" value="ECO:0007669"/>
    <property type="project" value="UniProtKB-UniRule"/>
</dbReference>
<accession>A0A7U9TJE0</accession>
<feature type="binding site" evidence="1">
    <location>
        <position position="181"/>
    </location>
    <ligand>
        <name>adenosylcob(III)alamin</name>
        <dbReference type="ChEBI" id="CHEBI:18408"/>
    </ligand>
</feature>
<comment type="function">
    <text evidence="1">Catalyzes the carbon skeleton rearrangement of L-glutamate to L-threo-3-methylaspartate ((2S,3S)-3-methylaspartate).</text>
</comment>
<dbReference type="InterPro" id="IPR006396">
    <property type="entry name" value="Glu_mut_E"/>
</dbReference>
<feature type="binding site" evidence="1">
    <location>
        <position position="124"/>
    </location>
    <ligand>
        <name>adenosylcob(III)alamin</name>
        <dbReference type="ChEBI" id="CHEBI:18408"/>
    </ligand>
</feature>
<comment type="cofactor">
    <cofactor evidence="1">
        <name>adenosylcob(III)alamin</name>
        <dbReference type="ChEBI" id="CHEBI:18408"/>
    </cofactor>
</comment>
<keyword evidence="1" id="KW-0170">Cobalt</keyword>
<dbReference type="SUPFAM" id="SSF51703">
    <property type="entry name" value="Cobalamin (vitamin B12)-dependent enzymes"/>
    <property type="match status" value="1"/>
</dbReference>
<dbReference type="InterPro" id="IPR016176">
    <property type="entry name" value="Cbl-dep_enz_cat"/>
</dbReference>
<proteinExistence type="inferred from homology"/>
<dbReference type="Pfam" id="PF06368">
    <property type="entry name" value="Met_asp_mut_E"/>
    <property type="match status" value="1"/>
</dbReference>
<comment type="subunit">
    <text evidence="1">Heterotetramer composed of 2 epsilon subunits (GlmE) and 2 sigma subunits (GlmS). GlmE exists as a homodimer and GlmS as a monomer.</text>
</comment>
<dbReference type="GO" id="GO:0019670">
    <property type="term" value="P:anaerobic L-glutamate catabolic process"/>
    <property type="evidence" value="ECO:0007669"/>
    <property type="project" value="InterPro"/>
</dbReference>
<dbReference type="GO" id="GO:0031419">
    <property type="term" value="F:cobalamin binding"/>
    <property type="evidence" value="ECO:0007669"/>
    <property type="project" value="UniProtKB-KW"/>
</dbReference>
<sequence length="487" mass="54110">MRVRNKKWSLEYFLEVRKEVLSTWPTGDSPLLDLDTAVETLRAVPEHKNFALKLLKADKEKRTYIQPRAGVATLQGHIELLKHLEQAGADFLPSTIDSYTRHNRYLEAQEGIEISEKEQRSFLNGFPAVNHGVEGCMEVLKAVNVPLQARHGTPDARLLSEIIHAAGWTSNEGGGISYNIPYAKNISLADSIYYWQYCDRLVGYYEDHGIHINREPFGPLTGTLVPPSIAITVGIIESILAATQGVKHISVGYGQCGNVVQDVAAIQMLKELTEYYLYTFGHKNMHITTVFHQWMGGFPKDEAEALGLISMASTVASLSKATKMITKTPVESIGVPTKEMNATGIKASKFVVNLLKDQAFPDSQKLNLEKEMIRKEVTCLMDKVIDLGLGDVAIGAIKAFEYGVIDIPFAPSKQTMGLVLPARDNEGCIRILEFGHLGMSEEVKNFHKDKLKERALKEDRALDFQMTVDDVYAVSEGSLIGRKADEN</sequence>
<dbReference type="NCBIfam" id="TIGR01503">
    <property type="entry name" value="MthylAspMut_E"/>
    <property type="match status" value="1"/>
</dbReference>
<feature type="binding site" evidence="1">
    <location>
        <position position="327"/>
    </location>
    <ligand>
        <name>adenosylcob(III)alamin</name>
        <dbReference type="ChEBI" id="CHEBI:18408"/>
    </ligand>
</feature>
<comment type="catalytic activity">
    <reaction evidence="1">
        <text>(2S,3S)-3-methyl-L-aspartate = L-glutamate</text>
        <dbReference type="Rhea" id="RHEA:12857"/>
        <dbReference type="ChEBI" id="CHEBI:29985"/>
        <dbReference type="ChEBI" id="CHEBI:58724"/>
        <dbReference type="EC" id="5.4.99.1"/>
    </reaction>
</comment>
<comment type="pathway">
    <text evidence="1">Amino-acid degradation; L-glutamate degradation via mesaconate pathway; acetate and pyruvate from L-glutamate: step 1/4.</text>
</comment>
<dbReference type="PIRSF" id="PIRSF001495">
    <property type="entry name" value="Met_asp_mut_epsi"/>
    <property type="match status" value="1"/>
</dbReference>
<reference evidence="2" key="1">
    <citation type="submission" date="2021-01" db="EMBL/GenBank/DDBJ databases">
        <title>Draft genome sequence of Acholeplasmataceae bacterium strain Mahy22.</title>
        <authorList>
            <person name="Watanabe M."/>
            <person name="Kojima H."/>
            <person name="Fukui M."/>
        </authorList>
    </citation>
    <scope>NUCLEOTIDE SEQUENCE</scope>
    <source>
        <strain evidence="2">Mahy22</strain>
    </source>
</reference>
<dbReference type="Gene3D" id="3.90.970.10">
    <property type="match status" value="1"/>
</dbReference>
<evidence type="ECO:0000256" key="1">
    <source>
        <dbReference type="HAMAP-Rule" id="MF_01923"/>
    </source>
</evidence>
<dbReference type="CDD" id="cd00245">
    <property type="entry name" value="Glm_e"/>
    <property type="match status" value="1"/>
</dbReference>
<feature type="binding site" evidence="1">
    <location>
        <position position="298"/>
    </location>
    <ligand>
        <name>adenosylcob(III)alamin</name>
        <dbReference type="ChEBI" id="CHEBI:18408"/>
    </ligand>
</feature>
<feature type="binding site" evidence="1">
    <location>
        <position position="178"/>
    </location>
    <ligand>
        <name>L-glutamate</name>
        <dbReference type="ChEBI" id="CHEBI:29985"/>
    </ligand>
</feature>
<protein>
    <recommendedName>
        <fullName evidence="1">Glutamate mutase epsilon subunit</fullName>
        <ecNumber evidence="1">5.4.99.1</ecNumber>
    </recommendedName>
    <alternativeName>
        <fullName evidence="1">Glutamate mutase E chain</fullName>
    </alternativeName>
    <alternativeName>
        <fullName evidence="1">Glutamate mutase large subunit</fullName>
    </alternativeName>
    <alternativeName>
        <fullName evidence="1">Methylaspartate mutase</fullName>
    </alternativeName>
</protein>